<gene>
    <name evidence="1" type="ordered locus">Celal_3211</name>
</gene>
<proteinExistence type="predicted"/>
<reference evidence="1 2" key="1">
    <citation type="journal article" date="2010" name="Stand. Genomic Sci.">
        <title>Complete genome sequence of Cellulophaga algicola type strain (IC166).</title>
        <authorList>
            <person name="Abt B."/>
            <person name="Lu M."/>
            <person name="Misra M."/>
            <person name="Han C."/>
            <person name="Nolan M."/>
            <person name="Lucas S."/>
            <person name="Hammon N."/>
            <person name="Deshpande S."/>
            <person name="Cheng J.F."/>
            <person name="Tapia R."/>
            <person name="Goodwin L."/>
            <person name="Pitluck S."/>
            <person name="Liolios K."/>
            <person name="Pagani I."/>
            <person name="Ivanova N."/>
            <person name="Mavromatis K."/>
            <person name="Ovchinikova G."/>
            <person name="Pati A."/>
            <person name="Chen A."/>
            <person name="Palaniappan K."/>
            <person name="Land M."/>
            <person name="Hauser L."/>
            <person name="Chang Y.J."/>
            <person name="Jeffries C.D."/>
            <person name="Detter J.C."/>
            <person name="Brambilla E."/>
            <person name="Rohde M."/>
            <person name="Tindall B.J."/>
            <person name="Goker M."/>
            <person name="Woyke T."/>
            <person name="Bristow J."/>
            <person name="Eisen J.A."/>
            <person name="Markowitz V."/>
            <person name="Hugenholtz P."/>
            <person name="Kyrpides N.C."/>
            <person name="Klenk H.P."/>
            <person name="Lapidus A."/>
        </authorList>
    </citation>
    <scope>NUCLEOTIDE SEQUENCE [LARGE SCALE GENOMIC DNA]</scope>
    <source>
        <strain evidence="2">DSM 14237 / IC166 / ACAM 630</strain>
    </source>
</reference>
<dbReference type="eggNOG" id="ENOG5033N6K">
    <property type="taxonomic scope" value="Bacteria"/>
</dbReference>
<dbReference type="EMBL" id="CP002453">
    <property type="protein sequence ID" value="ADV50482.1"/>
    <property type="molecule type" value="Genomic_DNA"/>
</dbReference>
<dbReference type="AlphaFoldDB" id="E6X4Z0"/>
<dbReference type="STRING" id="688270.Celal_3211"/>
<name>E6X4Z0_CELAD</name>
<evidence type="ECO:0000313" key="2">
    <source>
        <dbReference type="Proteomes" id="UP000008634"/>
    </source>
</evidence>
<dbReference type="HOGENOM" id="CLU_126004_1_0_10"/>
<accession>E6X4Z0</accession>
<organism evidence="1 2">
    <name type="scientific">Cellulophaga algicola (strain DSM 14237 / IC166 / ACAM 630)</name>
    <dbReference type="NCBI Taxonomy" id="688270"/>
    <lineage>
        <taxon>Bacteria</taxon>
        <taxon>Pseudomonadati</taxon>
        <taxon>Bacteroidota</taxon>
        <taxon>Flavobacteriia</taxon>
        <taxon>Flavobacteriales</taxon>
        <taxon>Flavobacteriaceae</taxon>
        <taxon>Cellulophaga</taxon>
    </lineage>
</organism>
<sequence length="115" mass="13952">MPKKISMKPFFFGLEKKIISKEEFYFDHENFYAMHQELQKKTYKLSAITELKKTSIQITNRRIWQITIKESNNADVVFKFAHNYTLWNKNFALFHEKIKKINPEAIKSKWSLWSM</sequence>
<dbReference type="KEGG" id="cao:Celal_3211"/>
<keyword evidence="2" id="KW-1185">Reference proteome</keyword>
<dbReference type="Proteomes" id="UP000008634">
    <property type="component" value="Chromosome"/>
</dbReference>
<protein>
    <submittedName>
        <fullName evidence="1">Uncharacterized protein</fullName>
    </submittedName>
</protein>
<evidence type="ECO:0000313" key="1">
    <source>
        <dbReference type="EMBL" id="ADV50482.1"/>
    </source>
</evidence>